<organism evidence="1 2">
    <name type="scientific">Penaeus vannamei</name>
    <name type="common">Whiteleg shrimp</name>
    <name type="synonym">Litopenaeus vannamei</name>
    <dbReference type="NCBI Taxonomy" id="6689"/>
    <lineage>
        <taxon>Eukaryota</taxon>
        <taxon>Metazoa</taxon>
        <taxon>Ecdysozoa</taxon>
        <taxon>Arthropoda</taxon>
        <taxon>Crustacea</taxon>
        <taxon>Multicrustacea</taxon>
        <taxon>Malacostraca</taxon>
        <taxon>Eumalacostraca</taxon>
        <taxon>Eucarida</taxon>
        <taxon>Decapoda</taxon>
        <taxon>Dendrobranchiata</taxon>
        <taxon>Penaeoidea</taxon>
        <taxon>Penaeidae</taxon>
        <taxon>Penaeus</taxon>
    </lineage>
</organism>
<gene>
    <name evidence="1" type="ORF">C7M84_024841</name>
</gene>
<dbReference type="EMBL" id="QCYY01000898">
    <property type="protein sequence ID" value="ROT81987.1"/>
    <property type="molecule type" value="Genomic_DNA"/>
</dbReference>
<keyword evidence="2" id="KW-1185">Reference proteome</keyword>
<sequence>MKDLPYHLKKDVDNELRKHNYHYLPTLRALQNNKKLNRRKTKRTSPLKQRDLDDIFIKELCYVGMEVQIKEHLVKKEENKRRAFLWAKKNGQLKECPCCYDDEVLEEDMDTCSADDTHKVCNTCIRR</sequence>
<evidence type="ECO:0000313" key="1">
    <source>
        <dbReference type="EMBL" id="ROT81987.1"/>
    </source>
</evidence>
<evidence type="ECO:0000313" key="2">
    <source>
        <dbReference type="Proteomes" id="UP000283509"/>
    </source>
</evidence>
<dbReference type="STRING" id="6689.A0A3R7PZF1"/>
<name>A0A3R7PZF1_PENVA</name>
<comment type="caution">
    <text evidence="1">The sequence shown here is derived from an EMBL/GenBank/DDBJ whole genome shotgun (WGS) entry which is preliminary data.</text>
</comment>
<accession>A0A3R7PZF1</accession>
<dbReference type="Proteomes" id="UP000283509">
    <property type="component" value="Unassembled WGS sequence"/>
</dbReference>
<reference evidence="1 2" key="1">
    <citation type="submission" date="2018-04" db="EMBL/GenBank/DDBJ databases">
        <authorList>
            <person name="Zhang X."/>
            <person name="Yuan J."/>
            <person name="Li F."/>
            <person name="Xiang J."/>
        </authorList>
    </citation>
    <scope>NUCLEOTIDE SEQUENCE [LARGE SCALE GENOMIC DNA]</scope>
    <source>
        <tissue evidence="1">Muscle</tissue>
    </source>
</reference>
<reference evidence="1 2" key="2">
    <citation type="submission" date="2019-01" db="EMBL/GenBank/DDBJ databases">
        <title>The decoding of complex shrimp genome reveals the adaptation for benthos swimmer, frequently molting mechanism and breeding impact on genome.</title>
        <authorList>
            <person name="Sun Y."/>
            <person name="Gao Y."/>
            <person name="Yu Y."/>
        </authorList>
    </citation>
    <scope>NUCLEOTIDE SEQUENCE [LARGE SCALE GENOMIC DNA]</scope>
    <source>
        <tissue evidence="1">Muscle</tissue>
    </source>
</reference>
<protein>
    <submittedName>
        <fullName evidence="1">E3 ubiquitin-protein ligase</fullName>
    </submittedName>
</protein>
<dbReference type="OrthoDB" id="10009520at2759"/>
<dbReference type="AlphaFoldDB" id="A0A3R7PZF1"/>
<proteinExistence type="predicted"/>